<evidence type="ECO:0000256" key="5">
    <source>
        <dbReference type="ARBA" id="ARBA00023136"/>
    </source>
</evidence>
<dbReference type="InterPro" id="IPR000849">
    <property type="entry name" value="Sugar_P_transporter"/>
</dbReference>
<evidence type="ECO:0000313" key="9">
    <source>
        <dbReference type="Proteomes" id="UP000006055"/>
    </source>
</evidence>
<keyword evidence="4 6" id="KW-1133">Transmembrane helix</keyword>
<feature type="transmembrane region" description="Helical" evidence="6">
    <location>
        <begin position="305"/>
        <end position="324"/>
    </location>
</feature>
<feature type="transmembrane region" description="Helical" evidence="6">
    <location>
        <begin position="83"/>
        <end position="103"/>
    </location>
</feature>
<evidence type="ECO:0000256" key="3">
    <source>
        <dbReference type="ARBA" id="ARBA00022692"/>
    </source>
</evidence>
<evidence type="ECO:0000259" key="7">
    <source>
        <dbReference type="PROSITE" id="PS50850"/>
    </source>
</evidence>
<keyword evidence="9" id="KW-1185">Reference proteome</keyword>
<evidence type="ECO:0000313" key="8">
    <source>
        <dbReference type="EMBL" id="AFM23180.1"/>
    </source>
</evidence>
<dbReference type="PANTHER" id="PTHR43124">
    <property type="entry name" value="PURINE EFFLUX PUMP PBUE"/>
    <property type="match status" value="1"/>
</dbReference>
<dbReference type="Pfam" id="PF07690">
    <property type="entry name" value="MFS_1"/>
    <property type="match status" value="1"/>
</dbReference>
<dbReference type="SUPFAM" id="SSF103473">
    <property type="entry name" value="MFS general substrate transporter"/>
    <property type="match status" value="1"/>
</dbReference>
<keyword evidence="5 6" id="KW-0472">Membrane</keyword>
<feature type="domain" description="Major facilitator superfamily (MFS) profile" evidence="7">
    <location>
        <begin position="17"/>
        <end position="395"/>
    </location>
</feature>
<evidence type="ECO:0000256" key="6">
    <source>
        <dbReference type="SAM" id="Phobius"/>
    </source>
</evidence>
<dbReference type="KEGG" id="dti:Desti_0445"/>
<proteinExistence type="predicted"/>
<dbReference type="PIRSF" id="PIRSF002808">
    <property type="entry name" value="Hexose_phosphate_transp"/>
    <property type="match status" value="1"/>
</dbReference>
<feature type="transmembrane region" description="Helical" evidence="6">
    <location>
        <begin position="251"/>
        <end position="269"/>
    </location>
</feature>
<evidence type="ECO:0000256" key="4">
    <source>
        <dbReference type="ARBA" id="ARBA00022989"/>
    </source>
</evidence>
<dbReference type="InterPro" id="IPR020846">
    <property type="entry name" value="MFS_dom"/>
</dbReference>
<keyword evidence="3 6" id="KW-0812">Transmembrane</keyword>
<dbReference type="InterPro" id="IPR050189">
    <property type="entry name" value="MFS_Efflux_Transporters"/>
</dbReference>
<feature type="transmembrane region" description="Helical" evidence="6">
    <location>
        <begin position="281"/>
        <end position="299"/>
    </location>
</feature>
<dbReference type="PROSITE" id="PS50850">
    <property type="entry name" value="MFS"/>
    <property type="match status" value="1"/>
</dbReference>
<dbReference type="EMBL" id="CP003360">
    <property type="protein sequence ID" value="AFM23180.1"/>
    <property type="molecule type" value="Genomic_DNA"/>
</dbReference>
<dbReference type="GO" id="GO:0005886">
    <property type="term" value="C:plasma membrane"/>
    <property type="evidence" value="ECO:0007669"/>
    <property type="project" value="UniProtKB-SubCell"/>
</dbReference>
<feature type="transmembrane region" description="Helical" evidence="6">
    <location>
        <begin position="56"/>
        <end position="76"/>
    </location>
</feature>
<keyword evidence="2" id="KW-1003">Cell membrane</keyword>
<feature type="transmembrane region" description="Helical" evidence="6">
    <location>
        <begin position="216"/>
        <end position="239"/>
    </location>
</feature>
<dbReference type="Proteomes" id="UP000006055">
    <property type="component" value="Chromosome"/>
</dbReference>
<comment type="subcellular location">
    <subcellularLocation>
        <location evidence="1">Cell membrane</location>
        <topology evidence="1">Multi-pass membrane protein</topology>
    </subcellularLocation>
</comment>
<dbReference type="PATRIC" id="fig|706587.4.peg.506"/>
<evidence type="ECO:0000256" key="1">
    <source>
        <dbReference type="ARBA" id="ARBA00004651"/>
    </source>
</evidence>
<dbReference type="HOGENOM" id="CLU_001265_5_1_7"/>
<dbReference type="Gene3D" id="1.20.1250.20">
    <property type="entry name" value="MFS general substrate transporter like domains"/>
    <property type="match status" value="2"/>
</dbReference>
<dbReference type="GO" id="GO:0022857">
    <property type="term" value="F:transmembrane transporter activity"/>
    <property type="evidence" value="ECO:0007669"/>
    <property type="project" value="InterPro"/>
</dbReference>
<dbReference type="eggNOG" id="COG2271">
    <property type="taxonomic scope" value="Bacteria"/>
</dbReference>
<name>I4C0T9_DESTA</name>
<feature type="transmembrane region" description="Helical" evidence="6">
    <location>
        <begin position="371"/>
        <end position="390"/>
    </location>
</feature>
<gene>
    <name evidence="8" type="ordered locus">Desti_0445</name>
</gene>
<feature type="transmembrane region" description="Helical" evidence="6">
    <location>
        <begin position="12"/>
        <end position="36"/>
    </location>
</feature>
<feature type="transmembrane region" description="Helical" evidence="6">
    <location>
        <begin position="336"/>
        <end position="359"/>
    </location>
</feature>
<evidence type="ECO:0000256" key="2">
    <source>
        <dbReference type="ARBA" id="ARBA00022475"/>
    </source>
</evidence>
<organism evidence="8 9">
    <name type="scientific">Desulfomonile tiedjei (strain ATCC 49306 / DSM 6799 / DCB-1)</name>
    <dbReference type="NCBI Taxonomy" id="706587"/>
    <lineage>
        <taxon>Bacteria</taxon>
        <taxon>Pseudomonadati</taxon>
        <taxon>Thermodesulfobacteriota</taxon>
        <taxon>Desulfomonilia</taxon>
        <taxon>Desulfomonilales</taxon>
        <taxon>Desulfomonilaceae</taxon>
        <taxon>Desulfomonile</taxon>
    </lineage>
</organism>
<dbReference type="STRING" id="706587.Desti_0445"/>
<dbReference type="PANTHER" id="PTHR43124:SF3">
    <property type="entry name" value="CHLORAMPHENICOL EFFLUX PUMP RV0191"/>
    <property type="match status" value="1"/>
</dbReference>
<sequence>MQKSAAPAIEVVPYRWVILTMMVACFLFTFIVRFTWPPLIPVVVPALNMKMAQAGAFMSAFYFGYIITQIPAGLLADRFGVRLLLALSLIVEGIATFAMAYITNFEQGFWLRVVTGLGAGAVYSACARSLMEWFPPQERGTAFGIMLAAVSGGIVLSGFVVPPLNTWFGWTGAFQAVGSFTVVMGILIYFLVKSSTTVVGGNMFQGFKIVFGNKDLILTSLSGFCLLWVELGTATWTVAHVKKLGFGLKEAGFILMWYGLGGLIAPMISGWLSDKIGHRKWIYIACLVVIAPLTLYFGSQQTLPMLSFVGFLFGVFSYAANPHLTIMISEFAGRAWAATANGASNFFFQLASMICPWIVGLSIDWTGTYDWVWWIMAAGPLLGIILMLPVNPENKAE</sequence>
<dbReference type="AlphaFoldDB" id="I4C0T9"/>
<dbReference type="InterPro" id="IPR036259">
    <property type="entry name" value="MFS_trans_sf"/>
</dbReference>
<dbReference type="InterPro" id="IPR011701">
    <property type="entry name" value="MFS"/>
</dbReference>
<feature type="transmembrane region" description="Helical" evidence="6">
    <location>
        <begin position="109"/>
        <end position="130"/>
    </location>
</feature>
<protein>
    <submittedName>
        <fullName evidence="8">Sugar phosphate permease</fullName>
    </submittedName>
</protein>
<dbReference type="RefSeq" id="WP_014808339.1">
    <property type="nucleotide sequence ID" value="NC_018025.1"/>
</dbReference>
<accession>I4C0T9</accession>
<reference evidence="9" key="1">
    <citation type="submission" date="2012-06" db="EMBL/GenBank/DDBJ databases">
        <title>Complete sequence of chromosome of Desulfomonile tiedjei DSM 6799.</title>
        <authorList>
            <person name="Lucas S."/>
            <person name="Copeland A."/>
            <person name="Lapidus A."/>
            <person name="Glavina del Rio T."/>
            <person name="Dalin E."/>
            <person name="Tice H."/>
            <person name="Bruce D."/>
            <person name="Goodwin L."/>
            <person name="Pitluck S."/>
            <person name="Peters L."/>
            <person name="Ovchinnikova G."/>
            <person name="Zeytun A."/>
            <person name="Lu M."/>
            <person name="Kyrpides N."/>
            <person name="Mavromatis K."/>
            <person name="Ivanova N."/>
            <person name="Brettin T."/>
            <person name="Detter J.C."/>
            <person name="Han C."/>
            <person name="Larimer F."/>
            <person name="Land M."/>
            <person name="Hauser L."/>
            <person name="Markowitz V."/>
            <person name="Cheng J.-F."/>
            <person name="Hugenholtz P."/>
            <person name="Woyke T."/>
            <person name="Wu D."/>
            <person name="Spring S."/>
            <person name="Schroeder M."/>
            <person name="Brambilla E."/>
            <person name="Klenk H.-P."/>
            <person name="Eisen J.A."/>
        </authorList>
    </citation>
    <scope>NUCLEOTIDE SEQUENCE [LARGE SCALE GENOMIC DNA]</scope>
    <source>
        <strain evidence="9">ATCC 49306 / DSM 6799 / DCB-1</strain>
    </source>
</reference>
<feature type="transmembrane region" description="Helical" evidence="6">
    <location>
        <begin position="142"/>
        <end position="161"/>
    </location>
</feature>